<dbReference type="InterPro" id="IPR036322">
    <property type="entry name" value="WD40_repeat_dom_sf"/>
</dbReference>
<accession>A0A3G2S7D9</accession>
<dbReference type="Pfam" id="PF00400">
    <property type="entry name" value="WD40"/>
    <property type="match status" value="3"/>
</dbReference>
<dbReference type="OrthoDB" id="6262491at2759"/>
<organism evidence="2 3">
    <name type="scientific">Malassezia restricta (strain ATCC 96810 / NBRC 103918 / CBS 7877)</name>
    <name type="common">Seborrheic dermatitis infection agent</name>
    <dbReference type="NCBI Taxonomy" id="425264"/>
    <lineage>
        <taxon>Eukaryota</taxon>
        <taxon>Fungi</taxon>
        <taxon>Dikarya</taxon>
        <taxon>Basidiomycota</taxon>
        <taxon>Ustilaginomycotina</taxon>
        <taxon>Malasseziomycetes</taxon>
        <taxon>Malasseziales</taxon>
        <taxon>Malasseziaceae</taxon>
        <taxon>Malassezia</taxon>
    </lineage>
</organism>
<dbReference type="STRING" id="425264.A0A3G2S7D9"/>
<gene>
    <name evidence="2" type="ORF">DNF11_1007</name>
</gene>
<dbReference type="AlphaFoldDB" id="A0A3G2S7D9"/>
<feature type="region of interest" description="Disordered" evidence="1">
    <location>
        <begin position="1"/>
        <end position="37"/>
    </location>
</feature>
<evidence type="ECO:0000313" key="3">
    <source>
        <dbReference type="Proteomes" id="UP000269793"/>
    </source>
</evidence>
<dbReference type="VEuPathDB" id="FungiDB:DNF11_1007"/>
<evidence type="ECO:0000313" key="2">
    <source>
        <dbReference type="EMBL" id="AYO41957.1"/>
    </source>
</evidence>
<dbReference type="Gene3D" id="2.130.10.10">
    <property type="entry name" value="YVTN repeat-like/Quinoprotein amine dehydrogenase"/>
    <property type="match status" value="2"/>
</dbReference>
<dbReference type="Proteomes" id="UP000269793">
    <property type="component" value="Chromosome II"/>
</dbReference>
<dbReference type="InterPro" id="IPR001680">
    <property type="entry name" value="WD40_rpt"/>
</dbReference>
<dbReference type="SUPFAM" id="SSF50978">
    <property type="entry name" value="WD40 repeat-like"/>
    <property type="match status" value="1"/>
</dbReference>
<proteinExistence type="predicted"/>
<feature type="compositionally biased region" description="Polar residues" evidence="1">
    <location>
        <begin position="1"/>
        <end position="15"/>
    </location>
</feature>
<dbReference type="EMBL" id="CP033149">
    <property type="protein sequence ID" value="AYO41957.1"/>
    <property type="molecule type" value="Genomic_DNA"/>
</dbReference>
<dbReference type="PANTHER" id="PTHR44156">
    <property type="entry name" value="SUPERNUMERARY LIMBS, ISOFORM B-RELATED"/>
    <property type="match status" value="1"/>
</dbReference>
<dbReference type="InterPro" id="IPR015943">
    <property type="entry name" value="WD40/YVTN_repeat-like_dom_sf"/>
</dbReference>
<reference evidence="2 3" key="1">
    <citation type="submission" date="2018-10" db="EMBL/GenBank/DDBJ databases">
        <title>Complete genome sequence of Malassezia restricta CBS 7877.</title>
        <authorList>
            <person name="Morand S.C."/>
            <person name="Bertignac M."/>
            <person name="Iltis A."/>
            <person name="Kolder I."/>
            <person name="Pirovano W."/>
            <person name="Jourdain R."/>
            <person name="Clavaud C."/>
        </authorList>
    </citation>
    <scope>NUCLEOTIDE SEQUENCE [LARGE SCALE GENOMIC DNA]</scope>
    <source>
        <strain evidence="2 3">CBS 7877</strain>
    </source>
</reference>
<sequence>MHTAQATHLFQSDASLAQGRDRASKAQRTASGAVHGSPIWLGMHGSAKLDGSDAPPSVDMARLAERAAGADGGVHKVIAAHRPNDTSSPFLWTAESGRVARCTHLESGRVVQLVRGHAGPVSGLATWSVSDHRAFVCTASWDRCIRIWPVLPGKRPPCLVKLDEAGADLLKALCVDPVHCILYAGGNDKTVRAWNLAPLSKWAHDLDDAAWAALATVPAPCPVPTVRGALQGQHTRPIVCISTLPPPPHGAVVANDVPEPGTVFSADSMGRVLQVTPDLSVVRELNGHETSVNDIKPVWREEDDTWTAHVWTASSDQSVRCFPLSSQKDRPARWGARSSHAGDVLGSQPPVYATHMIPVPCKAHAVLPLRDETVLVGMEDGTLQVYRDDQPETALDGHWHNVTYAGWWTTPQAYVVTASLDGTVRRWPLSMLEGHMPETPAAAALTAEEEAELAELMEGEV</sequence>
<protein>
    <submittedName>
        <fullName evidence="2">WD domain, G-beta repeat</fullName>
    </submittedName>
</protein>
<dbReference type="SMART" id="SM00320">
    <property type="entry name" value="WD40"/>
    <property type="match status" value="4"/>
</dbReference>
<evidence type="ECO:0000256" key="1">
    <source>
        <dbReference type="SAM" id="MobiDB-lite"/>
    </source>
</evidence>
<dbReference type="InterPro" id="IPR053299">
    <property type="entry name" value="ASTRA_WD_repeat"/>
</dbReference>
<name>A0A3G2S7D9_MALR7</name>
<keyword evidence="3" id="KW-1185">Reference proteome</keyword>